<gene>
    <name evidence="2" type="ORF">SI8410_07009787</name>
</gene>
<dbReference type="AlphaFoldDB" id="A0A7I8KMT6"/>
<keyword evidence="3" id="KW-1185">Reference proteome</keyword>
<dbReference type="Proteomes" id="UP000663760">
    <property type="component" value="Chromosome 7"/>
</dbReference>
<dbReference type="OrthoDB" id="1898956at2759"/>
<dbReference type="EMBL" id="LR746270">
    <property type="protein sequence ID" value="CAA7399117.1"/>
    <property type="molecule type" value="Genomic_DNA"/>
</dbReference>
<name>A0A7I8KMT6_SPIIN</name>
<keyword evidence="1" id="KW-0812">Transmembrane</keyword>
<proteinExistence type="predicted"/>
<feature type="transmembrane region" description="Helical" evidence="1">
    <location>
        <begin position="12"/>
        <end position="36"/>
    </location>
</feature>
<evidence type="ECO:0000256" key="1">
    <source>
        <dbReference type="SAM" id="Phobius"/>
    </source>
</evidence>
<organism evidence="2 3">
    <name type="scientific">Spirodela intermedia</name>
    <name type="common">Intermediate duckweed</name>
    <dbReference type="NCBI Taxonomy" id="51605"/>
    <lineage>
        <taxon>Eukaryota</taxon>
        <taxon>Viridiplantae</taxon>
        <taxon>Streptophyta</taxon>
        <taxon>Embryophyta</taxon>
        <taxon>Tracheophyta</taxon>
        <taxon>Spermatophyta</taxon>
        <taxon>Magnoliopsida</taxon>
        <taxon>Liliopsida</taxon>
        <taxon>Araceae</taxon>
        <taxon>Lemnoideae</taxon>
        <taxon>Spirodela</taxon>
    </lineage>
</organism>
<evidence type="ECO:0000313" key="3">
    <source>
        <dbReference type="Proteomes" id="UP000663760"/>
    </source>
</evidence>
<protein>
    <submittedName>
        <fullName evidence="2">Uncharacterized protein</fullName>
    </submittedName>
</protein>
<evidence type="ECO:0000313" key="2">
    <source>
        <dbReference type="EMBL" id="CAA7399117.1"/>
    </source>
</evidence>
<accession>A0A7I8KMT6</accession>
<reference evidence="2" key="1">
    <citation type="submission" date="2020-02" db="EMBL/GenBank/DDBJ databases">
        <authorList>
            <person name="Scholz U."/>
            <person name="Mascher M."/>
            <person name="Fiebig A."/>
        </authorList>
    </citation>
    <scope>NUCLEOTIDE SEQUENCE</scope>
</reference>
<keyword evidence="1" id="KW-1133">Transmembrane helix</keyword>
<sequence>MVWFPPTGKQLAVTAGWFLTGLTLFGVGAHLSYVNIAPQQARTKARSDFVREYLRKKYGYEGGRK</sequence>
<keyword evidence="1" id="KW-0472">Membrane</keyword>